<name>A0A7C4XG27_UNCW3</name>
<dbReference type="EC" id="1.7.1.13" evidence="5"/>
<feature type="binding site" evidence="5">
    <location>
        <begin position="91"/>
        <end position="92"/>
    </location>
    <ligand>
        <name>substrate</name>
    </ligand>
</feature>
<dbReference type="Pfam" id="PF14489">
    <property type="entry name" value="QueF"/>
    <property type="match status" value="1"/>
</dbReference>
<dbReference type="SUPFAM" id="SSF55620">
    <property type="entry name" value="Tetrahydrobiopterin biosynthesis enzymes-like"/>
    <property type="match status" value="1"/>
</dbReference>
<dbReference type="GO" id="GO:0033739">
    <property type="term" value="F:preQ1 synthase activity"/>
    <property type="evidence" value="ECO:0007669"/>
    <property type="project" value="UniProtKB-UniRule"/>
</dbReference>
<dbReference type="EMBL" id="DTGZ01000176">
    <property type="protein sequence ID" value="HGV98495.1"/>
    <property type="molecule type" value="Genomic_DNA"/>
</dbReference>
<dbReference type="AlphaFoldDB" id="A0A7C4XG27"/>
<comment type="caution">
    <text evidence="6">The sequence shown here is derived from an EMBL/GenBank/DDBJ whole genome shotgun (WGS) entry which is preliminary data.</text>
</comment>
<keyword evidence="1 5" id="KW-0963">Cytoplasm</keyword>
<dbReference type="PANTHER" id="PTHR34354">
    <property type="entry name" value="NADPH-DEPENDENT 7-CYANO-7-DEAZAGUANINE REDUCTASE"/>
    <property type="match status" value="1"/>
</dbReference>
<keyword evidence="4 5" id="KW-0560">Oxidoreductase</keyword>
<dbReference type="GO" id="GO:0005737">
    <property type="term" value="C:cytoplasm"/>
    <property type="evidence" value="ECO:0007669"/>
    <property type="project" value="UniProtKB-SubCell"/>
</dbReference>
<comment type="function">
    <text evidence="5">Catalyzes the NADPH-dependent reduction of 7-cyano-7-deazaguanine (preQ0) to 7-aminomethyl-7-deazaguanine (preQ1).</text>
</comment>
<evidence type="ECO:0000313" key="6">
    <source>
        <dbReference type="EMBL" id="HGV98495.1"/>
    </source>
</evidence>
<comment type="similarity">
    <text evidence="5">Belongs to the GTP cyclohydrolase I family. QueF type 1 subfamily.</text>
</comment>
<feature type="active site" description="Thioimide intermediate" evidence="5">
    <location>
        <position position="50"/>
    </location>
</feature>
<feature type="binding site" evidence="5">
    <location>
        <begin position="72"/>
        <end position="74"/>
    </location>
    <ligand>
        <name>substrate</name>
    </ligand>
</feature>
<sequence length="145" mass="16656">MKPIHSDKKKFSKKHALSGLKEKLPQLEVLPNQFKDYKITIIIPEYTSVCPRSGLPDTGTITIEYVPDKYFVELKSLKMYILAYRNLGIFYENAVNRIFKDFIKAVKPREAVVRGEFNPRGGIKTIVEVKTPEAKSCQSRRVSHP</sequence>
<dbReference type="GO" id="GO:0008616">
    <property type="term" value="P:tRNA queuosine(34) biosynthetic process"/>
    <property type="evidence" value="ECO:0007669"/>
    <property type="project" value="UniProtKB-UniRule"/>
</dbReference>
<dbReference type="NCBIfam" id="TIGR03139">
    <property type="entry name" value="QueF-II"/>
    <property type="match status" value="1"/>
</dbReference>
<evidence type="ECO:0000256" key="3">
    <source>
        <dbReference type="ARBA" id="ARBA00022857"/>
    </source>
</evidence>
<dbReference type="InterPro" id="IPR050084">
    <property type="entry name" value="NADPH_dep_7-cyano-7-deazaG_red"/>
</dbReference>
<dbReference type="InterPro" id="IPR016856">
    <property type="entry name" value="QueF_type1"/>
</dbReference>
<dbReference type="HAMAP" id="MF_00818">
    <property type="entry name" value="QueF_type1"/>
    <property type="match status" value="1"/>
</dbReference>
<evidence type="ECO:0000256" key="1">
    <source>
        <dbReference type="ARBA" id="ARBA00022490"/>
    </source>
</evidence>
<evidence type="ECO:0000256" key="5">
    <source>
        <dbReference type="HAMAP-Rule" id="MF_00818"/>
    </source>
</evidence>
<evidence type="ECO:0000256" key="2">
    <source>
        <dbReference type="ARBA" id="ARBA00022785"/>
    </source>
</evidence>
<dbReference type="Gene3D" id="3.30.1130.10">
    <property type="match status" value="1"/>
</dbReference>
<dbReference type="InterPro" id="IPR029500">
    <property type="entry name" value="QueF"/>
</dbReference>
<reference evidence="6" key="1">
    <citation type="journal article" date="2020" name="mSystems">
        <title>Genome- and Community-Level Interaction Insights into Carbon Utilization and Element Cycling Functions of Hydrothermarchaeota in Hydrothermal Sediment.</title>
        <authorList>
            <person name="Zhou Z."/>
            <person name="Liu Y."/>
            <person name="Xu W."/>
            <person name="Pan J."/>
            <person name="Luo Z.H."/>
            <person name="Li M."/>
        </authorList>
    </citation>
    <scope>NUCLEOTIDE SEQUENCE [LARGE SCALE GENOMIC DNA]</scope>
    <source>
        <strain evidence="6">SpSt-774</strain>
    </source>
</reference>
<organism evidence="6">
    <name type="scientific">candidate division WOR-3 bacterium</name>
    <dbReference type="NCBI Taxonomy" id="2052148"/>
    <lineage>
        <taxon>Bacteria</taxon>
        <taxon>Bacteria division WOR-3</taxon>
    </lineage>
</organism>
<dbReference type="PANTHER" id="PTHR34354:SF1">
    <property type="entry name" value="NADPH-DEPENDENT 7-CYANO-7-DEAZAGUANINE REDUCTASE"/>
    <property type="match status" value="1"/>
</dbReference>
<dbReference type="UniPathway" id="UPA00392"/>
<keyword evidence="3 5" id="KW-0521">NADP</keyword>
<accession>A0A7C4XG27</accession>
<evidence type="ECO:0000256" key="4">
    <source>
        <dbReference type="ARBA" id="ARBA00023002"/>
    </source>
</evidence>
<comment type="subcellular location">
    <subcellularLocation>
        <location evidence="5">Cytoplasm</location>
    </subcellularLocation>
</comment>
<comment type="pathway">
    <text evidence="5">tRNA modification; tRNA-queuosine biosynthesis.</text>
</comment>
<keyword evidence="2 5" id="KW-0671">Queuosine biosynthesis</keyword>
<proteinExistence type="inferred from homology"/>
<gene>
    <name evidence="5 6" type="primary">queF</name>
    <name evidence="6" type="ORF">ENV60_09410</name>
</gene>
<dbReference type="InterPro" id="IPR043133">
    <property type="entry name" value="GTP-CH-I_C/QueF"/>
</dbReference>
<feature type="active site" description="Proton donor" evidence="5">
    <location>
        <position position="57"/>
    </location>
</feature>
<protein>
    <recommendedName>
        <fullName evidence="5">NADPH-dependent 7-cyano-7-deazaguanine reductase</fullName>
        <ecNumber evidence="5">1.7.1.13</ecNumber>
    </recommendedName>
    <alternativeName>
        <fullName evidence="5">7-cyano-7-carbaguanine reductase</fullName>
    </alternativeName>
    <alternativeName>
        <fullName evidence="5">NADPH-dependent nitrile oxidoreductase</fullName>
    </alternativeName>
    <alternativeName>
        <fullName evidence="5">PreQ(0) reductase</fullName>
    </alternativeName>
</protein>
<comment type="catalytic activity">
    <reaction evidence="5">
        <text>7-aminomethyl-7-carbaguanine + 2 NADP(+) = 7-cyano-7-carbaguanine + 2 NADPH + 3 H(+)</text>
        <dbReference type="Rhea" id="RHEA:13409"/>
        <dbReference type="ChEBI" id="CHEBI:15378"/>
        <dbReference type="ChEBI" id="CHEBI:45075"/>
        <dbReference type="ChEBI" id="CHEBI:57783"/>
        <dbReference type="ChEBI" id="CHEBI:58349"/>
        <dbReference type="ChEBI" id="CHEBI:58703"/>
        <dbReference type="EC" id="1.7.1.13"/>
    </reaction>
</comment>